<sequence>MSVGVLVKTGAVSSDFSDEHSKRYFNSFFFLMLELRCFPEFQGEDTRNNFVDHLYSALHQRGIVIFRDDLGLKRGTAIAPGLFTAIQESRLSIVIFSRTYASSTWCLDELVKIVECKNSTRQIVIPVFYGVAPSEVRSQTGAYKEAFDKHEKVFIYLTEKVQKWRDALAEVANLSGWDTKDRKESEVIKEMVEVISNRLSHMMPPSIDEDLVGMNLRLEEFNSYMCLGVDDVSIVGICGMAGIGKTTIARAYYNWTSHQFEGSTFLANVREVAQKGGLSTLQEQILCEILMESNIKIWNVYKGVEMIRTRLRHKRILVVIDDVDHLKQMQSLAGKIDWFGPGSRVIITTRDESLLVRHGVHRIYRVKGLEDFEAHQLFRLKAFGEDHTPKEYTDLSKIVVNYADGVPLALEVLGSFLYCKSLREWRSAIDRLKENPEKEIFNTLKISFDGLEETEKKLFLDIACFFKGEDKDWTTMIWDSCGFFPDIGIRSLIDKSLVTISNNKLGMHDLLQEMGRKIVRQESQEPGKRSRLWLYKDIFHVFTRSTGTEDVEGILLDSSRNEEIQSTKAFLNMIKLRLLIFHNVHFSKDIEYLSNELRLLKWHGYPFKHLPSSFESDELVELNLCYSQVEQLWKGIKQFKKLTVINVSHSKNLVMMPDLRGVPNLVKLILEGCSTLSVIDNSIGSVEHLNVLNLKDCENLASLPDSIYGLKDLIILNISGCSKLDFNLEEFVHLGSLEELDVSRSTVRHLPSSFLKFKELKRLSFSGCKFHPLDSEREGSTVMSSSLHSLSGLRSLTELDFSNCNLQSIPSDIDCLFSLRSLNLSSNSFTSLPASISRLSKLGQLYLENCKRLQSVPELPSSMAFINAESCSSLEKLPEMLYLCSLRTPRSNFTNCSKKFDWNDKALAMLLRYLKGLSDPRTRFDIVVPGNKIPEWFYHQPPAVFFDTNWVGLAFCVTVTINDPLTFQAENLDLACYIRIDGCVCTHVHARTYYLRTMDKVRSDHLWLFYLPRNELFNSDLEAAAKEFHHASVVFLQTSIFFHVRDYGVRVVYNHDLL</sequence>
<evidence type="ECO:0000313" key="6">
    <source>
        <dbReference type="Proteomes" id="UP001159364"/>
    </source>
</evidence>
<feature type="domain" description="TIR" evidence="4">
    <location>
        <begin position="33"/>
        <end position="199"/>
    </location>
</feature>
<dbReference type="InterPro" id="IPR000157">
    <property type="entry name" value="TIR_dom"/>
</dbReference>
<keyword evidence="6" id="KW-1185">Reference proteome</keyword>
<dbReference type="InterPro" id="IPR058192">
    <property type="entry name" value="WHD_ROQ1-like"/>
</dbReference>
<dbReference type="Gene3D" id="3.40.50.10140">
    <property type="entry name" value="Toll/interleukin-1 receptor homology (TIR) domain"/>
    <property type="match status" value="1"/>
</dbReference>
<dbReference type="GO" id="GO:0043531">
    <property type="term" value="F:ADP binding"/>
    <property type="evidence" value="ECO:0007669"/>
    <property type="project" value="InterPro"/>
</dbReference>
<evidence type="ECO:0000256" key="2">
    <source>
        <dbReference type="ARBA" id="ARBA00022737"/>
    </source>
</evidence>
<dbReference type="SUPFAM" id="SSF52200">
    <property type="entry name" value="Toll/Interleukin receptor TIR domain"/>
    <property type="match status" value="1"/>
</dbReference>
<dbReference type="Proteomes" id="UP001159364">
    <property type="component" value="Linkage Group LG06"/>
</dbReference>
<dbReference type="SMART" id="SM00255">
    <property type="entry name" value="TIR"/>
    <property type="match status" value="1"/>
</dbReference>
<dbReference type="InterPro" id="IPR032675">
    <property type="entry name" value="LRR_dom_sf"/>
</dbReference>
<dbReference type="SMART" id="SM00382">
    <property type="entry name" value="AAA"/>
    <property type="match status" value="1"/>
</dbReference>
<comment type="caution">
    <text evidence="5">The sequence shown here is derived from an EMBL/GenBank/DDBJ whole genome shotgun (WGS) entry which is preliminary data.</text>
</comment>
<evidence type="ECO:0000313" key="5">
    <source>
        <dbReference type="EMBL" id="KAJ8763098.1"/>
    </source>
</evidence>
<dbReference type="SUPFAM" id="SSF52058">
    <property type="entry name" value="L domain-like"/>
    <property type="match status" value="1"/>
</dbReference>
<dbReference type="InterPro" id="IPR002182">
    <property type="entry name" value="NB-ARC"/>
</dbReference>
<dbReference type="InterPro" id="IPR003591">
    <property type="entry name" value="Leu-rich_rpt_typical-subtyp"/>
</dbReference>
<dbReference type="Gene3D" id="3.40.50.300">
    <property type="entry name" value="P-loop containing nucleotide triphosphate hydrolases"/>
    <property type="match status" value="1"/>
</dbReference>
<dbReference type="AlphaFoldDB" id="A0AAV8TA48"/>
<dbReference type="Pfam" id="PF23282">
    <property type="entry name" value="WHD_ROQ1"/>
    <property type="match status" value="1"/>
</dbReference>
<organism evidence="5 6">
    <name type="scientific">Erythroxylum novogranatense</name>
    <dbReference type="NCBI Taxonomy" id="1862640"/>
    <lineage>
        <taxon>Eukaryota</taxon>
        <taxon>Viridiplantae</taxon>
        <taxon>Streptophyta</taxon>
        <taxon>Embryophyta</taxon>
        <taxon>Tracheophyta</taxon>
        <taxon>Spermatophyta</taxon>
        <taxon>Magnoliopsida</taxon>
        <taxon>eudicotyledons</taxon>
        <taxon>Gunneridae</taxon>
        <taxon>Pentapetalae</taxon>
        <taxon>rosids</taxon>
        <taxon>fabids</taxon>
        <taxon>Malpighiales</taxon>
        <taxon>Erythroxylaceae</taxon>
        <taxon>Erythroxylum</taxon>
    </lineage>
</organism>
<dbReference type="EMBL" id="JAIWQS010000006">
    <property type="protein sequence ID" value="KAJ8763098.1"/>
    <property type="molecule type" value="Genomic_DNA"/>
</dbReference>
<dbReference type="GO" id="GO:0007165">
    <property type="term" value="P:signal transduction"/>
    <property type="evidence" value="ECO:0007669"/>
    <property type="project" value="InterPro"/>
</dbReference>
<dbReference type="Gene3D" id="3.80.10.10">
    <property type="entry name" value="Ribonuclease Inhibitor"/>
    <property type="match status" value="2"/>
</dbReference>
<dbReference type="GO" id="GO:0006952">
    <property type="term" value="P:defense response"/>
    <property type="evidence" value="ECO:0007669"/>
    <property type="project" value="InterPro"/>
</dbReference>
<dbReference type="Gene3D" id="1.10.8.430">
    <property type="entry name" value="Helical domain of apoptotic protease-activating factors"/>
    <property type="match status" value="1"/>
</dbReference>
<dbReference type="InterPro" id="IPR003593">
    <property type="entry name" value="AAA+_ATPase"/>
</dbReference>
<name>A0AAV8TA48_9ROSI</name>
<proteinExistence type="predicted"/>
<dbReference type="SMART" id="SM00369">
    <property type="entry name" value="LRR_TYP"/>
    <property type="match status" value="3"/>
</dbReference>
<evidence type="ECO:0000256" key="3">
    <source>
        <dbReference type="ARBA" id="ARBA00023027"/>
    </source>
</evidence>
<dbReference type="InterPro" id="IPR027417">
    <property type="entry name" value="P-loop_NTPase"/>
</dbReference>
<dbReference type="InterPro" id="IPR042197">
    <property type="entry name" value="Apaf_helical"/>
</dbReference>
<dbReference type="Pfam" id="PF01582">
    <property type="entry name" value="TIR"/>
    <property type="match status" value="1"/>
</dbReference>
<dbReference type="PROSITE" id="PS51450">
    <property type="entry name" value="LRR"/>
    <property type="match status" value="2"/>
</dbReference>
<reference evidence="5 6" key="1">
    <citation type="submission" date="2021-09" db="EMBL/GenBank/DDBJ databases">
        <title>Genomic insights and catalytic innovation underlie evolution of tropane alkaloids biosynthesis.</title>
        <authorList>
            <person name="Wang Y.-J."/>
            <person name="Tian T."/>
            <person name="Huang J.-P."/>
            <person name="Huang S.-X."/>
        </authorList>
    </citation>
    <scope>NUCLEOTIDE SEQUENCE [LARGE SCALE GENOMIC DNA]</scope>
    <source>
        <strain evidence="5">KIB-2018</strain>
        <tissue evidence="5">Leaf</tissue>
    </source>
</reference>
<dbReference type="Pfam" id="PF00560">
    <property type="entry name" value="LRR_1"/>
    <property type="match status" value="2"/>
</dbReference>
<keyword evidence="1" id="KW-0433">Leucine-rich repeat</keyword>
<dbReference type="Pfam" id="PF07725">
    <property type="entry name" value="LRR_3"/>
    <property type="match status" value="1"/>
</dbReference>
<evidence type="ECO:0000256" key="1">
    <source>
        <dbReference type="ARBA" id="ARBA00022614"/>
    </source>
</evidence>
<dbReference type="PROSITE" id="PS50104">
    <property type="entry name" value="TIR"/>
    <property type="match status" value="1"/>
</dbReference>
<dbReference type="PRINTS" id="PR00364">
    <property type="entry name" value="DISEASERSIST"/>
</dbReference>
<evidence type="ECO:0000259" key="4">
    <source>
        <dbReference type="PROSITE" id="PS50104"/>
    </source>
</evidence>
<dbReference type="InterPro" id="IPR035897">
    <property type="entry name" value="Toll_tir_struct_dom_sf"/>
</dbReference>
<protein>
    <recommendedName>
        <fullName evidence="4">TIR domain-containing protein</fullName>
    </recommendedName>
</protein>
<dbReference type="InterPro" id="IPR044974">
    <property type="entry name" value="Disease_R_plants"/>
</dbReference>
<keyword evidence="3" id="KW-0520">NAD</keyword>
<dbReference type="Pfam" id="PF00931">
    <property type="entry name" value="NB-ARC"/>
    <property type="match status" value="1"/>
</dbReference>
<dbReference type="PANTHER" id="PTHR11017:SF509">
    <property type="entry name" value="ADP-RIBOSYL CYCLASE_CYCLIC ADP-RIBOSE HYDROLASE"/>
    <property type="match status" value="1"/>
</dbReference>
<dbReference type="InterPro" id="IPR001611">
    <property type="entry name" value="Leu-rich_rpt"/>
</dbReference>
<dbReference type="PANTHER" id="PTHR11017">
    <property type="entry name" value="LEUCINE-RICH REPEAT-CONTAINING PROTEIN"/>
    <property type="match status" value="1"/>
</dbReference>
<dbReference type="InterPro" id="IPR011713">
    <property type="entry name" value="Leu-rich_rpt_3"/>
</dbReference>
<dbReference type="FunFam" id="3.40.50.10140:FF:000007">
    <property type="entry name" value="Disease resistance protein (TIR-NBS-LRR class)"/>
    <property type="match status" value="1"/>
</dbReference>
<dbReference type="SUPFAM" id="SSF52540">
    <property type="entry name" value="P-loop containing nucleoside triphosphate hydrolases"/>
    <property type="match status" value="1"/>
</dbReference>
<keyword evidence="2" id="KW-0677">Repeat</keyword>
<accession>A0AAV8TA48</accession>
<gene>
    <name evidence="5" type="ORF">K2173_023303</name>
</gene>